<dbReference type="STRING" id="35608.A0A2U1MGM8"/>
<evidence type="ECO:0000313" key="3">
    <source>
        <dbReference type="Proteomes" id="UP000245207"/>
    </source>
</evidence>
<dbReference type="Proteomes" id="UP000245207">
    <property type="component" value="Unassembled WGS sequence"/>
</dbReference>
<dbReference type="OrthoDB" id="3352408at2759"/>
<proteinExistence type="predicted"/>
<evidence type="ECO:0000313" key="2">
    <source>
        <dbReference type="EMBL" id="PWA60397.1"/>
    </source>
</evidence>
<reference evidence="2 3" key="1">
    <citation type="journal article" date="2018" name="Mol. Plant">
        <title>The genome of Artemisia annua provides insight into the evolution of Asteraceae family and artemisinin biosynthesis.</title>
        <authorList>
            <person name="Shen Q."/>
            <person name="Zhang L."/>
            <person name="Liao Z."/>
            <person name="Wang S."/>
            <person name="Yan T."/>
            <person name="Shi P."/>
            <person name="Liu M."/>
            <person name="Fu X."/>
            <person name="Pan Q."/>
            <person name="Wang Y."/>
            <person name="Lv Z."/>
            <person name="Lu X."/>
            <person name="Zhang F."/>
            <person name="Jiang W."/>
            <person name="Ma Y."/>
            <person name="Chen M."/>
            <person name="Hao X."/>
            <person name="Li L."/>
            <person name="Tang Y."/>
            <person name="Lv G."/>
            <person name="Zhou Y."/>
            <person name="Sun X."/>
            <person name="Brodelius P.E."/>
            <person name="Rose J.K.C."/>
            <person name="Tang K."/>
        </authorList>
    </citation>
    <scope>NUCLEOTIDE SEQUENCE [LARGE SCALE GENOMIC DNA]</scope>
    <source>
        <strain evidence="3">cv. Huhao1</strain>
        <tissue evidence="2">Leaf</tissue>
    </source>
</reference>
<feature type="region of interest" description="Disordered" evidence="1">
    <location>
        <begin position="13"/>
        <end position="50"/>
    </location>
</feature>
<protein>
    <submittedName>
        <fullName evidence="2">Uncharacterized protein</fullName>
    </submittedName>
</protein>
<accession>A0A2U1MGM8</accession>
<dbReference type="AlphaFoldDB" id="A0A2U1MGM8"/>
<name>A0A2U1MGM8_ARTAN</name>
<comment type="caution">
    <text evidence="2">The sequence shown here is derived from an EMBL/GenBank/DDBJ whole genome shotgun (WGS) entry which is preliminary data.</text>
</comment>
<evidence type="ECO:0000256" key="1">
    <source>
        <dbReference type="SAM" id="MobiDB-lite"/>
    </source>
</evidence>
<keyword evidence="3" id="KW-1185">Reference proteome</keyword>
<sequence>MVIDMIQPHFKEDVMSNGVSGGGGGSPYRRHKNDVESSGGGDLEEDYDSVNDPFDIVRTKNTSVDRLKRWRCNVDVVMLTNEMLIS</sequence>
<gene>
    <name evidence="2" type="ORF">CTI12_AA381740</name>
</gene>
<dbReference type="EMBL" id="PKPP01005359">
    <property type="protein sequence ID" value="PWA60397.1"/>
    <property type="molecule type" value="Genomic_DNA"/>
</dbReference>
<organism evidence="2 3">
    <name type="scientific">Artemisia annua</name>
    <name type="common">Sweet wormwood</name>
    <dbReference type="NCBI Taxonomy" id="35608"/>
    <lineage>
        <taxon>Eukaryota</taxon>
        <taxon>Viridiplantae</taxon>
        <taxon>Streptophyta</taxon>
        <taxon>Embryophyta</taxon>
        <taxon>Tracheophyta</taxon>
        <taxon>Spermatophyta</taxon>
        <taxon>Magnoliopsida</taxon>
        <taxon>eudicotyledons</taxon>
        <taxon>Gunneridae</taxon>
        <taxon>Pentapetalae</taxon>
        <taxon>asterids</taxon>
        <taxon>campanulids</taxon>
        <taxon>Asterales</taxon>
        <taxon>Asteraceae</taxon>
        <taxon>Asteroideae</taxon>
        <taxon>Anthemideae</taxon>
        <taxon>Artemisiinae</taxon>
        <taxon>Artemisia</taxon>
    </lineage>
</organism>